<accession>A0A4R8MAE6</accession>
<sequence>MASRGNKDIRTYPAIFSRSGKNIAVEFPDLPGCATFGTSEAEAVARAKEALEGFLYYSERDGDVIPVPTPFDKVQVRPGEAVSLVTVRMDIVREEEANKSVTKSVTLPNWLNKLAMEAKLNFSGILQEGLKKKLGV</sequence>
<dbReference type="Gene3D" id="3.30.160.250">
    <property type="match status" value="1"/>
</dbReference>
<keyword evidence="3" id="KW-1185">Reference proteome</keyword>
<name>A0A4R8MAE6_9BACT</name>
<evidence type="ECO:0000313" key="2">
    <source>
        <dbReference type="EMBL" id="TDY60795.1"/>
    </source>
</evidence>
<protein>
    <submittedName>
        <fullName evidence="2">Putative RNase H-like HicB family nuclease</fullName>
    </submittedName>
</protein>
<dbReference type="InterPro" id="IPR035069">
    <property type="entry name" value="TTHA1013/TTHA0281-like"/>
</dbReference>
<evidence type="ECO:0000313" key="3">
    <source>
        <dbReference type="Proteomes" id="UP000295066"/>
    </source>
</evidence>
<dbReference type="RefSeq" id="WP_133957363.1">
    <property type="nucleotide sequence ID" value="NZ_SORI01000007.1"/>
</dbReference>
<organism evidence="2 3">
    <name type="scientific">Aminivibrio pyruvatiphilus</name>
    <dbReference type="NCBI Taxonomy" id="1005740"/>
    <lineage>
        <taxon>Bacteria</taxon>
        <taxon>Thermotogati</taxon>
        <taxon>Synergistota</taxon>
        <taxon>Synergistia</taxon>
        <taxon>Synergistales</taxon>
        <taxon>Aminobacteriaceae</taxon>
        <taxon>Aminivibrio</taxon>
    </lineage>
</organism>
<proteinExistence type="predicted"/>
<reference evidence="2 3" key="1">
    <citation type="submission" date="2019-03" db="EMBL/GenBank/DDBJ databases">
        <title>Genomic Encyclopedia of Type Strains, Phase IV (KMG-IV): sequencing the most valuable type-strain genomes for metagenomic binning, comparative biology and taxonomic classification.</title>
        <authorList>
            <person name="Goeker M."/>
        </authorList>
    </citation>
    <scope>NUCLEOTIDE SEQUENCE [LARGE SCALE GENOMIC DNA]</scope>
    <source>
        <strain evidence="2 3">DSM 25964</strain>
    </source>
</reference>
<feature type="domain" description="HicB-like antitoxin of toxin-antitoxin system" evidence="1">
    <location>
        <begin position="19"/>
        <end position="127"/>
    </location>
</feature>
<comment type="caution">
    <text evidence="2">The sequence shown here is derived from an EMBL/GenBank/DDBJ whole genome shotgun (WGS) entry which is preliminary data.</text>
</comment>
<evidence type="ECO:0000259" key="1">
    <source>
        <dbReference type="Pfam" id="PF15919"/>
    </source>
</evidence>
<dbReference type="AlphaFoldDB" id="A0A4R8MAE6"/>
<dbReference type="SUPFAM" id="SSF143100">
    <property type="entry name" value="TTHA1013/TTHA0281-like"/>
    <property type="match status" value="1"/>
</dbReference>
<gene>
    <name evidence="2" type="ORF">C8D99_1072</name>
</gene>
<dbReference type="Pfam" id="PF15919">
    <property type="entry name" value="HicB_lk_antitox"/>
    <property type="match status" value="1"/>
</dbReference>
<dbReference type="Proteomes" id="UP000295066">
    <property type="component" value="Unassembled WGS sequence"/>
</dbReference>
<dbReference type="OrthoDB" id="5419659at2"/>
<dbReference type="InterPro" id="IPR031807">
    <property type="entry name" value="HicB-like"/>
</dbReference>
<dbReference type="EMBL" id="SORI01000007">
    <property type="protein sequence ID" value="TDY60795.1"/>
    <property type="molecule type" value="Genomic_DNA"/>
</dbReference>